<accession>A0A6V7J942</accession>
<dbReference type="GO" id="GO:0006281">
    <property type="term" value="P:DNA repair"/>
    <property type="evidence" value="ECO:0007669"/>
    <property type="project" value="UniProtKB-KW"/>
</dbReference>
<dbReference type="EMBL" id="CADCXW020000012">
    <property type="protein sequence ID" value="CAD1546525.1"/>
    <property type="molecule type" value="Genomic_DNA"/>
</dbReference>
<dbReference type="Gene3D" id="3.40.50.300">
    <property type="entry name" value="P-loop containing nucleotide triphosphate hydrolases"/>
    <property type="match status" value="1"/>
</dbReference>
<comment type="similarity">
    <text evidence="1">Belongs to the helicase family.</text>
</comment>
<dbReference type="EC" id="5.6.2.3" evidence="1"/>
<keyword evidence="1" id="KW-0547">Nucleotide-binding</keyword>
<dbReference type="AlphaFoldDB" id="A0A6V7J942"/>
<organism evidence="3">
    <name type="scientific">Bracon brevicornis</name>
    <dbReference type="NCBI Taxonomy" id="1563983"/>
    <lineage>
        <taxon>Eukaryota</taxon>
        <taxon>Metazoa</taxon>
        <taxon>Ecdysozoa</taxon>
        <taxon>Arthropoda</taxon>
        <taxon>Hexapoda</taxon>
        <taxon>Insecta</taxon>
        <taxon>Pterygota</taxon>
        <taxon>Neoptera</taxon>
        <taxon>Endopterygota</taxon>
        <taxon>Hymenoptera</taxon>
        <taxon>Apocrita</taxon>
        <taxon>Ichneumonoidea</taxon>
        <taxon>Braconidae</taxon>
        <taxon>Braconinae</taxon>
        <taxon>Bracon</taxon>
    </lineage>
</organism>
<keyword evidence="1" id="KW-0233">DNA recombination</keyword>
<protein>
    <recommendedName>
        <fullName evidence="1">ATP-dependent DNA helicase</fullName>
        <ecNumber evidence="1">5.6.2.3</ecNumber>
    </recommendedName>
</protein>
<comment type="catalytic activity">
    <reaction evidence="1">
        <text>ATP + H2O = ADP + phosphate + H(+)</text>
        <dbReference type="Rhea" id="RHEA:13065"/>
        <dbReference type="ChEBI" id="CHEBI:15377"/>
        <dbReference type="ChEBI" id="CHEBI:15378"/>
        <dbReference type="ChEBI" id="CHEBI:30616"/>
        <dbReference type="ChEBI" id="CHEBI:43474"/>
        <dbReference type="ChEBI" id="CHEBI:456216"/>
        <dbReference type="EC" id="5.6.2.3"/>
    </reaction>
</comment>
<comment type="cofactor">
    <cofactor evidence="1">
        <name>Mg(2+)</name>
        <dbReference type="ChEBI" id="CHEBI:18420"/>
    </cofactor>
</comment>
<dbReference type="GO" id="GO:0016787">
    <property type="term" value="F:hydrolase activity"/>
    <property type="evidence" value="ECO:0007669"/>
    <property type="project" value="UniProtKB-KW"/>
</dbReference>
<dbReference type="InterPro" id="IPR010285">
    <property type="entry name" value="DNA_helicase_pif1-like_DEAD"/>
</dbReference>
<dbReference type="SUPFAM" id="SSF52540">
    <property type="entry name" value="P-loop containing nucleoside triphosphate hydrolases"/>
    <property type="match status" value="1"/>
</dbReference>
<dbReference type="InterPro" id="IPR051055">
    <property type="entry name" value="PIF1_helicase"/>
</dbReference>
<keyword evidence="1" id="KW-0378">Hydrolase</keyword>
<evidence type="ECO:0000313" key="3">
    <source>
        <dbReference type="EMBL" id="CAD1546525.1"/>
    </source>
</evidence>
<proteinExistence type="inferred from homology"/>
<dbReference type="GO" id="GO:0006310">
    <property type="term" value="P:DNA recombination"/>
    <property type="evidence" value="ECO:0007669"/>
    <property type="project" value="UniProtKB-KW"/>
</dbReference>
<keyword evidence="1" id="KW-0067">ATP-binding</keyword>
<dbReference type="GO" id="GO:0005524">
    <property type="term" value="F:ATP binding"/>
    <property type="evidence" value="ECO:0007669"/>
    <property type="project" value="UniProtKB-KW"/>
</dbReference>
<dbReference type="PANTHER" id="PTHR47642:SF5">
    <property type="entry name" value="ATP-DEPENDENT DNA HELICASE"/>
    <property type="match status" value="1"/>
</dbReference>
<sequence length="561" mass="64655">MRGLRNREVGALEAADTLLGISLYGTDPNTTIKWIDIGMVRRKKVKDYKEIKDMDADSTDIFCKSLVDDHYPQRPEQLESMCLYDFCAWFDIIRSKPKTNGVEYYTLKPFLFLRKRTIPHLINHWRYNVNTQPGNFFYGLLLLFRPWRDTDELKGSFASYTESFAHQKNDLLQACEYHNRLEDFQRGLDSITGRITDELNKGDDEAQSSATGIGCEPKVAEVAMKEFQDIGNRVAKNTDLPTMISQMNADQRRIFNKVTHTLLSKNETLRLYVSGEGGTGKSFLIDVIRTWISKELDRKTALTAPTGIAAFNINGLTIHRYFQLPIEHGSTPKYRQLSDNVLKVMREEMRDVESIIIDEISMVSNVTLMYINQRLMEIFDSFDNPNGWFGNKHILVFGDLMLLPPVMQDPTYIRLSSGEIEKRLGSMLSVNLWVDLFSHDELTINMRQKTDLVYAELLARLRIGHMTGKDIKLLESRKCPIILTSIEERSQFPTRWIESLPSDTVCLLATRKQCDCLNTLMLQEICSDEITLTAEDSIDCRNPRLRNKAMKILEAIEHDDR</sequence>
<dbReference type="Pfam" id="PF05970">
    <property type="entry name" value="PIF1"/>
    <property type="match status" value="1"/>
</dbReference>
<keyword evidence="1" id="KW-0347">Helicase</keyword>
<dbReference type="GO" id="GO:0000723">
    <property type="term" value="P:telomere maintenance"/>
    <property type="evidence" value="ECO:0007669"/>
    <property type="project" value="InterPro"/>
</dbReference>
<gene>
    <name evidence="3" type="ORF">BBRV_LOCUS41784</name>
</gene>
<evidence type="ECO:0000256" key="1">
    <source>
        <dbReference type="RuleBase" id="RU363044"/>
    </source>
</evidence>
<dbReference type="GO" id="GO:0043139">
    <property type="term" value="F:5'-3' DNA helicase activity"/>
    <property type="evidence" value="ECO:0007669"/>
    <property type="project" value="UniProtKB-EC"/>
</dbReference>
<name>A0A6V7J942_9HYME</name>
<evidence type="ECO:0000259" key="2">
    <source>
        <dbReference type="Pfam" id="PF05970"/>
    </source>
</evidence>
<feature type="domain" description="DNA helicase Pif1-like DEAD-box helicase" evidence="2">
    <location>
        <begin position="246"/>
        <end position="451"/>
    </location>
</feature>
<dbReference type="InterPro" id="IPR027417">
    <property type="entry name" value="P-loop_NTPase"/>
</dbReference>
<reference evidence="3" key="1">
    <citation type="submission" date="2020-07" db="EMBL/GenBank/DDBJ databases">
        <authorList>
            <person name="Ferguson B K."/>
        </authorList>
    </citation>
    <scope>NUCLEOTIDE SEQUENCE</scope>
    <source>
        <strain evidence="3">L06</strain>
    </source>
</reference>
<keyword evidence="1" id="KW-0234">DNA repair</keyword>
<dbReference type="PANTHER" id="PTHR47642">
    <property type="entry name" value="ATP-DEPENDENT DNA HELICASE"/>
    <property type="match status" value="1"/>
</dbReference>
<keyword evidence="1" id="KW-0227">DNA damage</keyword>